<gene>
    <name evidence="1" type="ORF">RDI58_001716</name>
</gene>
<comment type="caution">
    <text evidence="1">The sequence shown here is derived from an EMBL/GenBank/DDBJ whole genome shotgun (WGS) entry which is preliminary data.</text>
</comment>
<keyword evidence="2" id="KW-1185">Reference proteome</keyword>
<dbReference type="AlphaFoldDB" id="A0AAN8U354"/>
<proteinExistence type="predicted"/>
<evidence type="ECO:0000313" key="1">
    <source>
        <dbReference type="EMBL" id="KAK6803932.1"/>
    </source>
</evidence>
<organism evidence="1 2">
    <name type="scientific">Solanum bulbocastanum</name>
    <name type="common">Wild potato</name>
    <dbReference type="NCBI Taxonomy" id="147425"/>
    <lineage>
        <taxon>Eukaryota</taxon>
        <taxon>Viridiplantae</taxon>
        <taxon>Streptophyta</taxon>
        <taxon>Embryophyta</taxon>
        <taxon>Tracheophyta</taxon>
        <taxon>Spermatophyta</taxon>
        <taxon>Magnoliopsida</taxon>
        <taxon>eudicotyledons</taxon>
        <taxon>Gunneridae</taxon>
        <taxon>Pentapetalae</taxon>
        <taxon>asterids</taxon>
        <taxon>lamiids</taxon>
        <taxon>Solanales</taxon>
        <taxon>Solanaceae</taxon>
        <taxon>Solanoideae</taxon>
        <taxon>Solaneae</taxon>
        <taxon>Solanum</taxon>
    </lineage>
</organism>
<dbReference type="EMBL" id="JBANQN010000001">
    <property type="protein sequence ID" value="KAK6803932.1"/>
    <property type="molecule type" value="Genomic_DNA"/>
</dbReference>
<reference evidence="1 2" key="1">
    <citation type="submission" date="2024-02" db="EMBL/GenBank/DDBJ databases">
        <title>de novo genome assembly of Solanum bulbocastanum strain 11H21.</title>
        <authorList>
            <person name="Hosaka A.J."/>
        </authorList>
    </citation>
    <scope>NUCLEOTIDE SEQUENCE [LARGE SCALE GENOMIC DNA]</scope>
    <source>
        <tissue evidence="1">Young leaves</tissue>
    </source>
</reference>
<sequence length="45" mass="5264">MIRMQASQFHWAAFQKFEAEEMVDAVATVFLEKLLNVLTEEKADF</sequence>
<accession>A0AAN8U354</accession>
<name>A0AAN8U354_SOLBU</name>
<evidence type="ECO:0000313" key="2">
    <source>
        <dbReference type="Proteomes" id="UP001371456"/>
    </source>
</evidence>
<protein>
    <submittedName>
        <fullName evidence="1">Uncharacterized protein</fullName>
    </submittedName>
</protein>
<dbReference type="Proteomes" id="UP001371456">
    <property type="component" value="Unassembled WGS sequence"/>
</dbReference>